<evidence type="ECO:0000256" key="6">
    <source>
        <dbReference type="ARBA" id="ARBA00022723"/>
    </source>
</evidence>
<protein>
    <submittedName>
        <fullName evidence="11">Acetylornithine deacetylase</fullName>
        <ecNumber evidence="11">3.5.1.16</ecNumber>
    </submittedName>
</protein>
<dbReference type="CDD" id="cd03894">
    <property type="entry name" value="M20_ArgE"/>
    <property type="match status" value="1"/>
</dbReference>
<dbReference type="EC" id="3.5.1.16" evidence="11"/>
<dbReference type="InterPro" id="IPR036264">
    <property type="entry name" value="Bact_exopeptidase_dim_dom"/>
</dbReference>
<evidence type="ECO:0000256" key="2">
    <source>
        <dbReference type="ARBA" id="ARBA00005691"/>
    </source>
</evidence>
<dbReference type="SUPFAM" id="SSF53187">
    <property type="entry name" value="Zn-dependent exopeptidases"/>
    <property type="match status" value="1"/>
</dbReference>
<dbReference type="NCBIfam" id="NF005710">
    <property type="entry name" value="PRK07522.1"/>
    <property type="match status" value="1"/>
</dbReference>
<dbReference type="SUPFAM" id="SSF55031">
    <property type="entry name" value="Bacterial exopeptidase dimerisation domain"/>
    <property type="match status" value="1"/>
</dbReference>
<keyword evidence="4" id="KW-0055">Arginine biosynthesis</keyword>
<dbReference type="AlphaFoldDB" id="A0A437MDG4"/>
<comment type="caution">
    <text evidence="11">The sequence shown here is derived from an EMBL/GenBank/DDBJ whole genome shotgun (WGS) entry which is preliminary data.</text>
</comment>
<keyword evidence="8" id="KW-0862">Zinc</keyword>
<proteinExistence type="inferred from homology"/>
<keyword evidence="7 11" id="KW-0378">Hydrolase</keyword>
<evidence type="ECO:0000256" key="3">
    <source>
        <dbReference type="ARBA" id="ARBA00022490"/>
    </source>
</evidence>
<dbReference type="InterPro" id="IPR011650">
    <property type="entry name" value="Peptidase_M20_dimer"/>
</dbReference>
<dbReference type="Gene3D" id="3.30.70.360">
    <property type="match status" value="1"/>
</dbReference>
<dbReference type="PANTHER" id="PTHR43808">
    <property type="entry name" value="ACETYLORNITHINE DEACETYLASE"/>
    <property type="match status" value="1"/>
</dbReference>
<dbReference type="GO" id="GO:0006526">
    <property type="term" value="P:L-arginine biosynthetic process"/>
    <property type="evidence" value="ECO:0007669"/>
    <property type="project" value="UniProtKB-KW"/>
</dbReference>
<feature type="domain" description="Peptidase M20 dimerisation" evidence="10">
    <location>
        <begin position="169"/>
        <end position="276"/>
    </location>
</feature>
<evidence type="ECO:0000256" key="8">
    <source>
        <dbReference type="ARBA" id="ARBA00022833"/>
    </source>
</evidence>
<evidence type="ECO:0000313" key="12">
    <source>
        <dbReference type="Proteomes" id="UP000282957"/>
    </source>
</evidence>
<organism evidence="11 12">
    <name type="scientific">Rhodovarius crocodyli</name>
    <dbReference type="NCBI Taxonomy" id="1979269"/>
    <lineage>
        <taxon>Bacteria</taxon>
        <taxon>Pseudomonadati</taxon>
        <taxon>Pseudomonadota</taxon>
        <taxon>Alphaproteobacteria</taxon>
        <taxon>Acetobacterales</taxon>
        <taxon>Roseomonadaceae</taxon>
        <taxon>Rhodovarius</taxon>
    </lineage>
</organism>
<keyword evidence="5" id="KW-0028">Amino-acid biosynthesis</keyword>
<dbReference type="InterPro" id="IPR010169">
    <property type="entry name" value="AcOrn-deacetyl"/>
</dbReference>
<evidence type="ECO:0000256" key="9">
    <source>
        <dbReference type="ARBA" id="ARBA00023285"/>
    </source>
</evidence>
<dbReference type="EMBL" id="SACL01000005">
    <property type="protein sequence ID" value="RVT95640.1"/>
    <property type="molecule type" value="Genomic_DNA"/>
</dbReference>
<evidence type="ECO:0000256" key="5">
    <source>
        <dbReference type="ARBA" id="ARBA00022605"/>
    </source>
</evidence>
<dbReference type="OrthoDB" id="9809784at2"/>
<evidence type="ECO:0000259" key="10">
    <source>
        <dbReference type="Pfam" id="PF07687"/>
    </source>
</evidence>
<dbReference type="PANTHER" id="PTHR43808:SF31">
    <property type="entry name" value="N-ACETYL-L-CITRULLINE DEACETYLASE"/>
    <property type="match status" value="1"/>
</dbReference>
<accession>A0A437MDG4</accession>
<dbReference type="Proteomes" id="UP000282957">
    <property type="component" value="Unassembled WGS sequence"/>
</dbReference>
<dbReference type="Pfam" id="PF07687">
    <property type="entry name" value="M20_dimer"/>
    <property type="match status" value="1"/>
</dbReference>
<evidence type="ECO:0000256" key="4">
    <source>
        <dbReference type="ARBA" id="ARBA00022571"/>
    </source>
</evidence>
<dbReference type="RefSeq" id="WP_127788499.1">
    <property type="nucleotide sequence ID" value="NZ_SACL01000005.1"/>
</dbReference>
<dbReference type="InterPro" id="IPR001261">
    <property type="entry name" value="ArgE/DapE_CS"/>
</dbReference>
<dbReference type="InterPro" id="IPR050072">
    <property type="entry name" value="Peptidase_M20A"/>
</dbReference>
<evidence type="ECO:0000313" key="11">
    <source>
        <dbReference type="EMBL" id="RVT95640.1"/>
    </source>
</evidence>
<comment type="similarity">
    <text evidence="2">Belongs to the peptidase M20A family. ArgE subfamily.</text>
</comment>
<dbReference type="GO" id="GO:0008777">
    <property type="term" value="F:acetylornithine deacetylase activity"/>
    <property type="evidence" value="ECO:0007669"/>
    <property type="project" value="UniProtKB-EC"/>
</dbReference>
<dbReference type="Pfam" id="PF01546">
    <property type="entry name" value="Peptidase_M20"/>
    <property type="match status" value="1"/>
</dbReference>
<name>A0A437MDG4_9PROT</name>
<evidence type="ECO:0000256" key="7">
    <source>
        <dbReference type="ARBA" id="ARBA00022801"/>
    </source>
</evidence>
<gene>
    <name evidence="11" type="primary">argE</name>
    <name evidence="11" type="ORF">EOD42_15685</name>
</gene>
<keyword evidence="3" id="KW-0963">Cytoplasm</keyword>
<dbReference type="PROSITE" id="PS00759">
    <property type="entry name" value="ARGE_DAPE_CPG2_2"/>
    <property type="match status" value="1"/>
</dbReference>
<evidence type="ECO:0000256" key="1">
    <source>
        <dbReference type="ARBA" id="ARBA00001947"/>
    </source>
</evidence>
<dbReference type="Gene3D" id="3.40.630.10">
    <property type="entry name" value="Zn peptidases"/>
    <property type="match status" value="1"/>
</dbReference>
<keyword evidence="6" id="KW-0479">Metal-binding</keyword>
<reference evidence="11 12" key="1">
    <citation type="submission" date="2019-01" db="EMBL/GenBank/DDBJ databases">
        <authorList>
            <person name="Chen W.-M."/>
        </authorList>
    </citation>
    <scope>NUCLEOTIDE SEQUENCE [LARGE SCALE GENOMIC DNA]</scope>
    <source>
        <strain evidence="11 12">CCP-6</strain>
    </source>
</reference>
<dbReference type="InterPro" id="IPR002933">
    <property type="entry name" value="Peptidase_M20"/>
</dbReference>
<dbReference type="GO" id="GO:0046872">
    <property type="term" value="F:metal ion binding"/>
    <property type="evidence" value="ECO:0007669"/>
    <property type="project" value="UniProtKB-KW"/>
</dbReference>
<keyword evidence="12" id="KW-1185">Reference proteome</keyword>
<dbReference type="NCBIfam" id="TIGR01892">
    <property type="entry name" value="AcOrn-deacetyl"/>
    <property type="match status" value="1"/>
</dbReference>
<sequence length="384" mass="41142">MREQAIAHLATLVAFDTTSRNSNLPLIRWAEAELLRHGVAARVIDVDGKANLHAVIGPRVAGGVALSAHVDCVPVEAQAWTSAPFTLRRDGGRLYGRGTTDMKGFVACVLAMVPEFAAAPLLRPIHICLTHDEETTFDGAERLMPELAADAPPPAWCVVGEPTSMRPVIAHKGYASWDVAVTGLSGHSSRTDATANALMAAAEAIAWLAAEQRRFMAEGRRVEGFNPPHTTVHAGTFHSGTVLNIVPDRADFTFEVRTVPGDDAREVLARFQAALEGEIMPRLRAIHPAAGFAIARRAFAPALGLAETHPLTLATQRLTGRNGAARVSYGTEAGYFEQAGVAAIVCGPGDIAQAHQPDEFIEEDELDACLGFLRRLTERQCQPS</sequence>
<comment type="cofactor">
    <cofactor evidence="1">
        <name>Zn(2+)</name>
        <dbReference type="ChEBI" id="CHEBI:29105"/>
    </cofactor>
</comment>
<keyword evidence="9" id="KW-0170">Cobalt</keyword>